<keyword evidence="5 17" id="KW-1003">Cell membrane</keyword>
<reference evidence="18 19" key="1">
    <citation type="submission" date="2020-08" db="EMBL/GenBank/DDBJ databases">
        <title>Cohnella phylogeny.</title>
        <authorList>
            <person name="Dunlap C."/>
        </authorList>
    </citation>
    <scope>NUCLEOTIDE SEQUENCE [LARGE SCALE GENOMIC DNA]</scope>
    <source>
        <strain evidence="18 19">DSM 28246</strain>
    </source>
</reference>
<accession>A0A7X0RQP7</accession>
<dbReference type="GO" id="GO:0071555">
    <property type="term" value="P:cell wall organization"/>
    <property type="evidence" value="ECO:0007669"/>
    <property type="project" value="UniProtKB-KW"/>
</dbReference>
<dbReference type="EMBL" id="JACJVP010000011">
    <property type="protein sequence ID" value="MBB6670726.1"/>
    <property type="molecule type" value="Genomic_DNA"/>
</dbReference>
<feature type="transmembrane region" description="Helical" evidence="17">
    <location>
        <begin position="112"/>
        <end position="133"/>
    </location>
</feature>
<feature type="transmembrane region" description="Helical" evidence="17">
    <location>
        <begin position="256"/>
        <end position="272"/>
    </location>
</feature>
<comment type="caution">
    <text evidence="18">The sequence shown here is derived from an EMBL/GenBank/DDBJ whole genome shotgun (WGS) entry which is preliminary data.</text>
</comment>
<evidence type="ECO:0000256" key="17">
    <source>
        <dbReference type="HAMAP-Rule" id="MF_01006"/>
    </source>
</evidence>
<keyword evidence="9 17" id="KW-0573">Peptidoglycan synthesis</keyword>
<organism evidence="18 19">
    <name type="scientific">Cohnella nanjingensis</name>
    <dbReference type="NCBI Taxonomy" id="1387779"/>
    <lineage>
        <taxon>Bacteria</taxon>
        <taxon>Bacillati</taxon>
        <taxon>Bacillota</taxon>
        <taxon>Bacilli</taxon>
        <taxon>Bacillales</taxon>
        <taxon>Paenibacillaceae</taxon>
        <taxon>Cohnella</taxon>
    </lineage>
</organism>
<feature type="transmembrane region" description="Helical" evidence="17">
    <location>
        <begin position="188"/>
        <end position="206"/>
    </location>
</feature>
<dbReference type="Proteomes" id="UP000547209">
    <property type="component" value="Unassembled WGS sequence"/>
</dbReference>
<evidence type="ECO:0000256" key="5">
    <source>
        <dbReference type="ARBA" id="ARBA00022475"/>
    </source>
</evidence>
<dbReference type="AlphaFoldDB" id="A0A7X0RQP7"/>
<dbReference type="GO" id="GO:0046677">
    <property type="term" value="P:response to antibiotic"/>
    <property type="evidence" value="ECO:0007669"/>
    <property type="project" value="UniProtKB-UniRule"/>
</dbReference>
<proteinExistence type="inferred from homology"/>
<evidence type="ECO:0000256" key="13">
    <source>
        <dbReference type="ARBA" id="ARBA00023316"/>
    </source>
</evidence>
<feature type="transmembrane region" description="Helical" evidence="17">
    <location>
        <begin position="87"/>
        <end position="106"/>
    </location>
</feature>
<keyword evidence="11 17" id="KW-0472">Membrane</keyword>
<evidence type="ECO:0000256" key="12">
    <source>
        <dbReference type="ARBA" id="ARBA00023251"/>
    </source>
</evidence>
<feature type="transmembrane region" description="Helical" evidence="17">
    <location>
        <begin position="145"/>
        <end position="168"/>
    </location>
</feature>
<evidence type="ECO:0000256" key="10">
    <source>
        <dbReference type="ARBA" id="ARBA00022989"/>
    </source>
</evidence>
<evidence type="ECO:0000313" key="18">
    <source>
        <dbReference type="EMBL" id="MBB6670726.1"/>
    </source>
</evidence>
<evidence type="ECO:0000313" key="19">
    <source>
        <dbReference type="Proteomes" id="UP000547209"/>
    </source>
</evidence>
<evidence type="ECO:0000256" key="15">
    <source>
        <dbReference type="ARBA" id="ARBA00032932"/>
    </source>
</evidence>
<evidence type="ECO:0000256" key="8">
    <source>
        <dbReference type="ARBA" id="ARBA00022960"/>
    </source>
</evidence>
<dbReference type="GO" id="GO:0009252">
    <property type="term" value="P:peptidoglycan biosynthetic process"/>
    <property type="evidence" value="ECO:0007669"/>
    <property type="project" value="UniProtKB-KW"/>
</dbReference>
<dbReference type="Pfam" id="PF02673">
    <property type="entry name" value="BacA"/>
    <property type="match status" value="1"/>
</dbReference>
<dbReference type="PANTHER" id="PTHR30622">
    <property type="entry name" value="UNDECAPRENYL-DIPHOSPHATASE"/>
    <property type="match status" value="1"/>
</dbReference>
<evidence type="ECO:0000256" key="11">
    <source>
        <dbReference type="ARBA" id="ARBA00023136"/>
    </source>
</evidence>
<name>A0A7X0RQP7_9BACL</name>
<dbReference type="GO" id="GO:0008360">
    <property type="term" value="P:regulation of cell shape"/>
    <property type="evidence" value="ECO:0007669"/>
    <property type="project" value="UniProtKB-KW"/>
</dbReference>
<dbReference type="PANTHER" id="PTHR30622:SF2">
    <property type="entry name" value="UNDECAPRENYL-DIPHOSPHATASE"/>
    <property type="match status" value="1"/>
</dbReference>
<dbReference type="RefSeq" id="WP_185142212.1">
    <property type="nucleotide sequence ID" value="NZ_JACJVP010000011.1"/>
</dbReference>
<evidence type="ECO:0000256" key="1">
    <source>
        <dbReference type="ARBA" id="ARBA00004651"/>
    </source>
</evidence>
<feature type="transmembrane region" description="Helical" evidence="17">
    <location>
        <begin position="47"/>
        <end position="66"/>
    </location>
</feature>
<gene>
    <name evidence="17" type="primary">uppP</name>
    <name evidence="18" type="ORF">H7C19_08485</name>
</gene>
<keyword evidence="7 17" id="KW-0378">Hydrolase</keyword>
<feature type="transmembrane region" description="Helical" evidence="17">
    <location>
        <begin position="7"/>
        <end position="27"/>
    </location>
</feature>
<evidence type="ECO:0000256" key="6">
    <source>
        <dbReference type="ARBA" id="ARBA00022692"/>
    </source>
</evidence>
<protein>
    <recommendedName>
        <fullName evidence="4 17">Undecaprenyl-diphosphatase</fullName>
        <ecNumber evidence="3 17">3.6.1.27</ecNumber>
    </recommendedName>
    <alternativeName>
        <fullName evidence="15 17">Bacitracin resistance protein</fullName>
    </alternativeName>
    <alternativeName>
        <fullName evidence="14 17">Undecaprenyl pyrophosphate phosphatase</fullName>
    </alternativeName>
</protein>
<keyword evidence="13 17" id="KW-0961">Cell wall biogenesis/degradation</keyword>
<keyword evidence="6 17" id="KW-0812">Transmembrane</keyword>
<evidence type="ECO:0000256" key="3">
    <source>
        <dbReference type="ARBA" id="ARBA00012374"/>
    </source>
</evidence>
<keyword evidence="12 17" id="KW-0046">Antibiotic resistance</keyword>
<evidence type="ECO:0000256" key="7">
    <source>
        <dbReference type="ARBA" id="ARBA00022801"/>
    </source>
</evidence>
<comment type="function">
    <text evidence="17">Catalyzes the dephosphorylation of undecaprenyl diphosphate (UPP). Confers resistance to bacitracin.</text>
</comment>
<comment type="miscellaneous">
    <text evidence="17">Bacitracin is thought to be involved in the inhibition of peptidoglycan synthesis by sequestering undecaprenyl diphosphate, thereby reducing the pool of lipid carrier available.</text>
</comment>
<evidence type="ECO:0000256" key="2">
    <source>
        <dbReference type="ARBA" id="ARBA00010621"/>
    </source>
</evidence>
<keyword evidence="8 17" id="KW-0133">Cell shape</keyword>
<keyword evidence="10 17" id="KW-1133">Transmembrane helix</keyword>
<dbReference type="GO" id="GO:0050380">
    <property type="term" value="F:undecaprenyl-diphosphatase activity"/>
    <property type="evidence" value="ECO:0007669"/>
    <property type="project" value="UniProtKB-UniRule"/>
</dbReference>
<dbReference type="GO" id="GO:0005886">
    <property type="term" value="C:plasma membrane"/>
    <property type="evidence" value="ECO:0007669"/>
    <property type="project" value="UniProtKB-SubCell"/>
</dbReference>
<sequence length="273" mass="30420">MDEIKSLIFAIIQGITELFPISSVAHGVLTPYVFRWNLSPAFLQEHFLPYVVMLHVGTALALLVFFRREWIAIVRSLFNVRDKESRRLLALIVVATIPAALIGVTMEKHLRHLFSSVTSASIFLIVNGFFLYFGEKVRSRGHKDILELSFGQAFIVGLFQSLALIPGFSRSGSSMIAGFWAGLKHESAARFSMLLATPIIVGAGVLEIPKLARSGMDGLFRISLLGGAAAAVIAYLTVWLMMKWFKKHDIEAMRPFAYYCWAIGAIILLTVWL</sequence>
<comment type="catalytic activity">
    <reaction evidence="16 17">
        <text>di-trans,octa-cis-undecaprenyl diphosphate + H2O = di-trans,octa-cis-undecaprenyl phosphate + phosphate + H(+)</text>
        <dbReference type="Rhea" id="RHEA:28094"/>
        <dbReference type="ChEBI" id="CHEBI:15377"/>
        <dbReference type="ChEBI" id="CHEBI:15378"/>
        <dbReference type="ChEBI" id="CHEBI:43474"/>
        <dbReference type="ChEBI" id="CHEBI:58405"/>
        <dbReference type="ChEBI" id="CHEBI:60392"/>
        <dbReference type="EC" id="3.6.1.27"/>
    </reaction>
</comment>
<comment type="subcellular location">
    <subcellularLocation>
        <location evidence="1 17">Cell membrane</location>
        <topology evidence="1 17">Multi-pass membrane protein</topology>
    </subcellularLocation>
</comment>
<evidence type="ECO:0000256" key="14">
    <source>
        <dbReference type="ARBA" id="ARBA00032707"/>
    </source>
</evidence>
<feature type="transmembrane region" description="Helical" evidence="17">
    <location>
        <begin position="218"/>
        <end position="236"/>
    </location>
</feature>
<dbReference type="HAMAP" id="MF_01006">
    <property type="entry name" value="Undec_diphosphatase"/>
    <property type="match status" value="1"/>
</dbReference>
<keyword evidence="19" id="KW-1185">Reference proteome</keyword>
<dbReference type="InterPro" id="IPR003824">
    <property type="entry name" value="UppP"/>
</dbReference>
<evidence type="ECO:0000256" key="9">
    <source>
        <dbReference type="ARBA" id="ARBA00022984"/>
    </source>
</evidence>
<evidence type="ECO:0000256" key="16">
    <source>
        <dbReference type="ARBA" id="ARBA00047594"/>
    </source>
</evidence>
<comment type="similarity">
    <text evidence="2 17">Belongs to the UppP family.</text>
</comment>
<evidence type="ECO:0000256" key="4">
    <source>
        <dbReference type="ARBA" id="ARBA00021581"/>
    </source>
</evidence>
<dbReference type="EC" id="3.6.1.27" evidence="3 17"/>